<dbReference type="Proteomes" id="UP000053647">
    <property type="component" value="Unassembled WGS sequence"/>
</dbReference>
<dbReference type="CDD" id="cd00882">
    <property type="entry name" value="Ras_like_GTPase"/>
    <property type="match status" value="1"/>
</dbReference>
<sequence>NIVVFGQSVAGKSSQINMITSGSTAATSSREIGCTFEHRKYDVEVHGKRYAIWDTAGLDEGSSERVPAERAEENLKQLLRELFKANGIDLLIHCISSSRPCKALLHNYNLFYSAIGRKKIPIALVVTGLENEEGEMEKWWAANGAEFAALKMHFDAHACVTT</sequence>
<dbReference type="Gene3D" id="3.40.50.300">
    <property type="entry name" value="P-loop containing nucleotide triphosphate hydrolases"/>
    <property type="match status" value="1"/>
</dbReference>
<dbReference type="InterPro" id="IPR006073">
    <property type="entry name" value="GTP-bd"/>
</dbReference>
<feature type="non-terminal residue" evidence="2">
    <location>
        <position position="162"/>
    </location>
</feature>
<dbReference type="SUPFAM" id="SSF52540">
    <property type="entry name" value="P-loop containing nucleoside triphosphate hydrolases"/>
    <property type="match status" value="1"/>
</dbReference>
<feature type="non-terminal residue" evidence="2">
    <location>
        <position position="1"/>
    </location>
</feature>
<dbReference type="AlphaFoldDB" id="A0A0C9SQ90"/>
<reference evidence="3" key="2">
    <citation type="submission" date="2015-01" db="EMBL/GenBank/DDBJ databases">
        <title>Evolutionary Origins and Diversification of the Mycorrhizal Mutualists.</title>
        <authorList>
            <consortium name="DOE Joint Genome Institute"/>
            <consortium name="Mycorrhizal Genomics Consortium"/>
            <person name="Kohler A."/>
            <person name="Kuo A."/>
            <person name="Nagy L.G."/>
            <person name="Floudas D."/>
            <person name="Copeland A."/>
            <person name="Barry K.W."/>
            <person name="Cichocki N."/>
            <person name="Veneault-Fourrey C."/>
            <person name="LaButti K."/>
            <person name="Lindquist E.A."/>
            <person name="Lipzen A."/>
            <person name="Lundell T."/>
            <person name="Morin E."/>
            <person name="Murat C."/>
            <person name="Riley R."/>
            <person name="Ohm R."/>
            <person name="Sun H."/>
            <person name="Tunlid A."/>
            <person name="Henrissat B."/>
            <person name="Grigoriev I.V."/>
            <person name="Hibbett D.S."/>
            <person name="Martin F."/>
        </authorList>
    </citation>
    <scope>NUCLEOTIDE SEQUENCE [LARGE SCALE GENOMIC DNA]</scope>
    <source>
        <strain evidence="3">ATCC 200175</strain>
    </source>
</reference>
<organism evidence="2 3">
    <name type="scientific">Paxillus involutus ATCC 200175</name>
    <dbReference type="NCBI Taxonomy" id="664439"/>
    <lineage>
        <taxon>Eukaryota</taxon>
        <taxon>Fungi</taxon>
        <taxon>Dikarya</taxon>
        <taxon>Basidiomycota</taxon>
        <taxon>Agaricomycotina</taxon>
        <taxon>Agaricomycetes</taxon>
        <taxon>Agaricomycetidae</taxon>
        <taxon>Boletales</taxon>
        <taxon>Paxilineae</taxon>
        <taxon>Paxillaceae</taxon>
        <taxon>Paxillus</taxon>
    </lineage>
</organism>
<protein>
    <recommendedName>
        <fullName evidence="1">G domain-containing protein</fullName>
    </recommendedName>
</protein>
<dbReference type="EMBL" id="KN819458">
    <property type="protein sequence ID" value="KIJ09484.1"/>
    <property type="molecule type" value="Genomic_DNA"/>
</dbReference>
<dbReference type="GO" id="GO:0005525">
    <property type="term" value="F:GTP binding"/>
    <property type="evidence" value="ECO:0007669"/>
    <property type="project" value="InterPro"/>
</dbReference>
<dbReference type="OrthoDB" id="8954335at2759"/>
<gene>
    <name evidence="2" type="ORF">PAXINDRAFT_32431</name>
</gene>
<proteinExistence type="predicted"/>
<dbReference type="HOGENOM" id="CLU_050405_2_0_1"/>
<accession>A0A0C9SQ90</accession>
<dbReference type="InterPro" id="IPR027417">
    <property type="entry name" value="P-loop_NTPase"/>
</dbReference>
<dbReference type="Pfam" id="PF01926">
    <property type="entry name" value="MMR_HSR1"/>
    <property type="match status" value="1"/>
</dbReference>
<feature type="domain" description="G" evidence="1">
    <location>
        <begin position="2"/>
        <end position="126"/>
    </location>
</feature>
<reference evidence="2 3" key="1">
    <citation type="submission" date="2014-06" db="EMBL/GenBank/DDBJ databases">
        <authorList>
            <consortium name="DOE Joint Genome Institute"/>
            <person name="Kuo A."/>
            <person name="Kohler A."/>
            <person name="Nagy L.G."/>
            <person name="Floudas D."/>
            <person name="Copeland A."/>
            <person name="Barry K.W."/>
            <person name="Cichocki N."/>
            <person name="Veneault-Fourrey C."/>
            <person name="LaButti K."/>
            <person name="Lindquist E.A."/>
            <person name="Lipzen A."/>
            <person name="Lundell T."/>
            <person name="Morin E."/>
            <person name="Murat C."/>
            <person name="Sun H."/>
            <person name="Tunlid A."/>
            <person name="Henrissat B."/>
            <person name="Grigoriev I.V."/>
            <person name="Hibbett D.S."/>
            <person name="Martin F."/>
            <person name="Nordberg H.P."/>
            <person name="Cantor M.N."/>
            <person name="Hua S.X."/>
        </authorList>
    </citation>
    <scope>NUCLEOTIDE SEQUENCE [LARGE SCALE GENOMIC DNA]</scope>
    <source>
        <strain evidence="2 3">ATCC 200175</strain>
    </source>
</reference>
<evidence type="ECO:0000313" key="2">
    <source>
        <dbReference type="EMBL" id="KIJ09484.1"/>
    </source>
</evidence>
<name>A0A0C9SQ90_PAXIN</name>
<keyword evidence="3" id="KW-1185">Reference proteome</keyword>
<evidence type="ECO:0000313" key="3">
    <source>
        <dbReference type="Proteomes" id="UP000053647"/>
    </source>
</evidence>
<evidence type="ECO:0000259" key="1">
    <source>
        <dbReference type="Pfam" id="PF01926"/>
    </source>
</evidence>